<protein>
    <submittedName>
        <fullName evidence="1">Uncharacterized protein</fullName>
    </submittedName>
</protein>
<dbReference type="OrthoDB" id="1689367at2"/>
<keyword evidence="2" id="KW-1185">Reference proteome</keyword>
<dbReference type="AlphaFoldDB" id="A0A3E2TI77"/>
<evidence type="ECO:0000313" key="2">
    <source>
        <dbReference type="Proteomes" id="UP000261011"/>
    </source>
</evidence>
<name>A0A3E2TI77_9FIRM</name>
<evidence type="ECO:0000313" key="1">
    <source>
        <dbReference type="EMBL" id="RGB75532.1"/>
    </source>
</evidence>
<dbReference type="PROSITE" id="PS51257">
    <property type="entry name" value="PROKAR_LIPOPROTEIN"/>
    <property type="match status" value="1"/>
</dbReference>
<comment type="caution">
    <text evidence="1">The sequence shown here is derived from an EMBL/GenBank/DDBJ whole genome shotgun (WGS) entry which is preliminary data.</text>
</comment>
<dbReference type="Proteomes" id="UP000261011">
    <property type="component" value="Unassembled WGS sequence"/>
</dbReference>
<dbReference type="RefSeq" id="WP_117521982.1">
    <property type="nucleotide sequence ID" value="NZ_AP031484.1"/>
</dbReference>
<sequence>MKKVLLILGLIVSLSACDFQSREDFEKELSANKPIESSDIKMPTVKYISADSNQSLEVKSNSSDDKDNSKERLDFVSIYGKGRTGKNMNLNDCLGNIIDTNIGESQIGISIKPSIQESGGISSILSYDKGDGITEREYGPVAGFNNLTTMVSYDKIESESGSMLLVSQVTVDNTETYSAYYLFNRYMSLMDYLVFRNSTDNIITSVERLGDMIEVPNYSESGNINEAIKHRIETERDYLPSLLDVYKVKSRPVTSLVEGKEADIGYLPDITDESRLLLVKTTSNPDNMGMNIDIEK</sequence>
<organism evidence="1 2">
    <name type="scientific">Anaerococcus nagyae</name>
    <dbReference type="NCBI Taxonomy" id="1755241"/>
    <lineage>
        <taxon>Bacteria</taxon>
        <taxon>Bacillati</taxon>
        <taxon>Bacillota</taxon>
        <taxon>Tissierellia</taxon>
        <taxon>Tissierellales</taxon>
        <taxon>Peptoniphilaceae</taxon>
        <taxon>Anaerococcus</taxon>
    </lineage>
</organism>
<proteinExistence type="predicted"/>
<accession>A0A3E2TI77</accession>
<dbReference type="EMBL" id="QVEU01000005">
    <property type="protein sequence ID" value="RGB75532.1"/>
    <property type="molecule type" value="Genomic_DNA"/>
</dbReference>
<reference evidence="1 2" key="1">
    <citation type="submission" date="2018-08" db="EMBL/GenBank/DDBJ databases">
        <title>A genome reference for cultivated species of the human gut microbiota.</title>
        <authorList>
            <person name="Zou Y."/>
            <person name="Xue W."/>
            <person name="Luo G."/>
        </authorList>
    </citation>
    <scope>NUCLEOTIDE SEQUENCE [LARGE SCALE GENOMIC DNA]</scope>
    <source>
        <strain evidence="1 2">OF01-3</strain>
    </source>
</reference>
<gene>
    <name evidence="1" type="ORF">DXA39_06925</name>
</gene>